<comment type="pathway">
    <text evidence="2">Cofactor biosynthesis; 7,8-dihydroneopterin triphosphate biosynthesis; 7,8-dihydroneopterin triphosphate from GTP: step 1/1.</text>
</comment>
<dbReference type="InterPro" id="IPR043133">
    <property type="entry name" value="GTP-CH-I_C/QueF"/>
</dbReference>
<dbReference type="NCBIfam" id="TIGR00063">
    <property type="entry name" value="folE"/>
    <property type="match status" value="1"/>
</dbReference>
<reference evidence="6" key="1">
    <citation type="submission" date="2020-03" db="EMBL/GenBank/DDBJ databases">
        <title>The deep terrestrial virosphere.</title>
        <authorList>
            <person name="Holmfeldt K."/>
            <person name="Nilsson E."/>
            <person name="Simone D."/>
            <person name="Lopez-Fernandez M."/>
            <person name="Wu X."/>
            <person name="de Brujin I."/>
            <person name="Lundin D."/>
            <person name="Andersson A."/>
            <person name="Bertilsson S."/>
            <person name="Dopson M."/>
        </authorList>
    </citation>
    <scope>NUCLEOTIDE SEQUENCE</scope>
    <source>
        <strain evidence="6">TM448B01520</strain>
    </source>
</reference>
<dbReference type="Gene3D" id="1.10.286.10">
    <property type="match status" value="1"/>
</dbReference>
<keyword evidence="4 6" id="KW-0378">Hydrolase</keyword>
<dbReference type="PANTHER" id="PTHR11109">
    <property type="entry name" value="GTP CYCLOHYDROLASE I"/>
    <property type="match status" value="1"/>
</dbReference>
<name>A0A6M3XPD7_9ZZZZ</name>
<evidence type="ECO:0000313" key="6">
    <source>
        <dbReference type="EMBL" id="QJH99187.1"/>
    </source>
</evidence>
<dbReference type="GO" id="GO:0008270">
    <property type="term" value="F:zinc ion binding"/>
    <property type="evidence" value="ECO:0007669"/>
    <property type="project" value="TreeGrafter"/>
</dbReference>
<dbReference type="AlphaFoldDB" id="A0A6M3XPD7"/>
<dbReference type="PROSITE" id="PS00859">
    <property type="entry name" value="GTP_CYCLOHYDROL_1_1"/>
    <property type="match status" value="1"/>
</dbReference>
<dbReference type="EMBL" id="MT144774">
    <property type="protein sequence ID" value="QJH99187.1"/>
    <property type="molecule type" value="Genomic_DNA"/>
</dbReference>
<dbReference type="UniPathway" id="UPA00848">
    <property type="reaction ID" value="UER00151"/>
</dbReference>
<dbReference type="NCBIfam" id="NF006826">
    <property type="entry name" value="PRK09347.1-3"/>
    <property type="match status" value="1"/>
</dbReference>
<organism evidence="6">
    <name type="scientific">viral metagenome</name>
    <dbReference type="NCBI Taxonomy" id="1070528"/>
    <lineage>
        <taxon>unclassified sequences</taxon>
        <taxon>metagenomes</taxon>
        <taxon>organismal metagenomes</taxon>
    </lineage>
</organism>
<comment type="catalytic activity">
    <reaction evidence="1">
        <text>GTP + H2O = 7,8-dihydroneopterin 3'-triphosphate + formate + H(+)</text>
        <dbReference type="Rhea" id="RHEA:17473"/>
        <dbReference type="ChEBI" id="CHEBI:15377"/>
        <dbReference type="ChEBI" id="CHEBI:15378"/>
        <dbReference type="ChEBI" id="CHEBI:15740"/>
        <dbReference type="ChEBI" id="CHEBI:37565"/>
        <dbReference type="ChEBI" id="CHEBI:58462"/>
        <dbReference type="EC" id="3.5.4.16"/>
    </reaction>
</comment>
<dbReference type="InterPro" id="IPR043134">
    <property type="entry name" value="GTP-CH-I_N"/>
</dbReference>
<accession>A0A6M3XPD7</accession>
<dbReference type="Gene3D" id="3.30.1130.10">
    <property type="match status" value="1"/>
</dbReference>
<dbReference type="NCBIfam" id="NF006825">
    <property type="entry name" value="PRK09347.1-2"/>
    <property type="match status" value="1"/>
</dbReference>
<dbReference type="InterPro" id="IPR020602">
    <property type="entry name" value="GTP_CycHdrlase_I_dom"/>
</dbReference>
<dbReference type="InterPro" id="IPR018234">
    <property type="entry name" value="GTP_CycHdrlase_I_CS"/>
</dbReference>
<evidence type="ECO:0000256" key="3">
    <source>
        <dbReference type="ARBA" id="ARBA00012715"/>
    </source>
</evidence>
<dbReference type="InterPro" id="IPR001474">
    <property type="entry name" value="GTP_CycHdrlase_I"/>
</dbReference>
<feature type="domain" description="GTP cyclohydrolase I" evidence="5">
    <location>
        <begin position="129"/>
        <end position="299"/>
    </location>
</feature>
<gene>
    <name evidence="6" type="ORF">TM448B01520_0005</name>
</gene>
<evidence type="ECO:0000259" key="5">
    <source>
        <dbReference type="Pfam" id="PF01227"/>
    </source>
</evidence>
<dbReference type="InterPro" id="IPR000836">
    <property type="entry name" value="PRTase_dom"/>
</dbReference>
<proteinExistence type="inferred from homology"/>
<dbReference type="HAMAP" id="MF_00223">
    <property type="entry name" value="FolE"/>
    <property type="match status" value="1"/>
</dbReference>
<dbReference type="GO" id="GO:0005525">
    <property type="term" value="F:GTP binding"/>
    <property type="evidence" value="ECO:0007669"/>
    <property type="project" value="TreeGrafter"/>
</dbReference>
<dbReference type="EC" id="3.5.4.16" evidence="3"/>
<dbReference type="Gene3D" id="3.40.50.2020">
    <property type="match status" value="1"/>
</dbReference>
<dbReference type="CDD" id="cd06223">
    <property type="entry name" value="PRTases_typeI"/>
    <property type="match status" value="1"/>
</dbReference>
<dbReference type="Pfam" id="PF01227">
    <property type="entry name" value="GTP_cyclohydroI"/>
    <property type="match status" value="1"/>
</dbReference>
<evidence type="ECO:0000256" key="1">
    <source>
        <dbReference type="ARBA" id="ARBA00001052"/>
    </source>
</evidence>
<dbReference type="PANTHER" id="PTHR11109:SF7">
    <property type="entry name" value="GTP CYCLOHYDROLASE 1"/>
    <property type="match status" value="1"/>
</dbReference>
<evidence type="ECO:0000256" key="4">
    <source>
        <dbReference type="ARBA" id="ARBA00022801"/>
    </source>
</evidence>
<dbReference type="SUPFAM" id="SSF55620">
    <property type="entry name" value="Tetrahydrobiopterin biosynthesis enzymes-like"/>
    <property type="match status" value="1"/>
</dbReference>
<dbReference type="InterPro" id="IPR029057">
    <property type="entry name" value="PRTase-like"/>
</dbReference>
<dbReference type="GO" id="GO:0003934">
    <property type="term" value="F:GTP cyclohydrolase I activity"/>
    <property type="evidence" value="ECO:0007669"/>
    <property type="project" value="UniProtKB-EC"/>
</dbReference>
<protein>
    <recommendedName>
        <fullName evidence="3">GTP cyclohydrolase I</fullName>
        <ecNumber evidence="3">3.5.4.16</ecNumber>
    </recommendedName>
</protein>
<evidence type="ECO:0000256" key="2">
    <source>
        <dbReference type="ARBA" id="ARBA00005080"/>
    </source>
</evidence>
<dbReference type="SUPFAM" id="SSF53271">
    <property type="entry name" value="PRTase-like"/>
    <property type="match status" value="1"/>
</dbReference>
<dbReference type="GO" id="GO:0046654">
    <property type="term" value="P:tetrahydrofolate biosynthetic process"/>
    <property type="evidence" value="ECO:0007669"/>
    <property type="project" value="InterPro"/>
</dbReference>
<dbReference type="GO" id="GO:0005737">
    <property type="term" value="C:cytoplasm"/>
    <property type="evidence" value="ECO:0007669"/>
    <property type="project" value="TreeGrafter"/>
</dbReference>
<dbReference type="FunFam" id="3.30.1130.10:FF:000001">
    <property type="entry name" value="GTP cyclohydrolase 1"/>
    <property type="match status" value="1"/>
</dbReference>
<dbReference type="GO" id="GO:0006729">
    <property type="term" value="P:tetrahydrobiopterin biosynthetic process"/>
    <property type="evidence" value="ECO:0007669"/>
    <property type="project" value="TreeGrafter"/>
</dbReference>
<sequence length="313" mass="34807">MPKTFICDEAQFMGLARSLSTAIKESKKRYDWLHAVPQGGAALGGFLSASLGIPLITEKEAYQPVNQGRVLVVDDLVDSGVTRQRFMDFDFACLHIKEHTPRELYPTYWVSSIPGWVDYWWENGPGGGIQENVTRIIEYLGEDPTREGLKGTPLRVVASWKQLFGGYTQNPKDLFKTFAAQGYDQMVLLRDIEFHSTCEHHMLPFSGKAHVAYIPSKGGRVLGVSKLARLVDVFARRLQIQERIGDQVTAAIMENLNPLGAACILEAKHLCMVCRGVQKQNSVMMTSSLKGLFLEDSDNGRAARAELMGLVKG</sequence>